<proteinExistence type="predicted"/>
<name>A0AB38RMW4_RHOSG</name>
<reference evidence="3" key="1">
    <citation type="journal article" date="2022" name="Environ. Microbiol.">
        <title>Functional analysis, diversity, and distribution of carbendazim hydrolases MheI and CbmA, responsible for the initial step in carbendazim degradation.</title>
        <authorList>
            <person name="Zhang M."/>
            <person name="Bai X."/>
            <person name="Li Q."/>
            <person name="Zhang L."/>
            <person name="Zhu Q."/>
            <person name="Gao S."/>
            <person name="Ke Z."/>
            <person name="Jiang M."/>
            <person name="Hu J."/>
            <person name="Qiu J."/>
            <person name="Hong Q."/>
        </authorList>
    </citation>
    <scope>NUCLEOTIDE SEQUENCE [LARGE SCALE GENOMIC DNA]</scope>
    <source>
        <strain evidence="3">djl-6</strain>
    </source>
</reference>
<dbReference type="SUPFAM" id="SSF53474">
    <property type="entry name" value="alpha/beta-Hydrolases"/>
    <property type="match status" value="1"/>
</dbReference>
<dbReference type="InterPro" id="IPR051049">
    <property type="entry name" value="Dienelactone_hydrolase-like"/>
</dbReference>
<dbReference type="AlphaFoldDB" id="A0AB38RMW4"/>
<accession>A0AB38RMW4</accession>
<dbReference type="RefSeq" id="WP_058228056.1">
    <property type="nucleotide sequence ID" value="NZ_CP096567.1"/>
</dbReference>
<dbReference type="Proteomes" id="UP000831484">
    <property type="component" value="Plasmid pdjl-6-4"/>
</dbReference>
<dbReference type="Gene3D" id="3.40.50.1820">
    <property type="entry name" value="alpha/beta hydrolase"/>
    <property type="match status" value="1"/>
</dbReference>
<keyword evidence="3" id="KW-1185">Reference proteome</keyword>
<dbReference type="PANTHER" id="PTHR46623">
    <property type="entry name" value="CARBOXYMETHYLENEBUTENOLIDASE-RELATED"/>
    <property type="match status" value="1"/>
</dbReference>
<dbReference type="PANTHER" id="PTHR46623:SF6">
    <property type="entry name" value="ALPHA_BETA-HYDROLASES SUPERFAMILY PROTEIN"/>
    <property type="match status" value="1"/>
</dbReference>
<dbReference type="EMBL" id="CP096567">
    <property type="protein sequence ID" value="UPU46461.1"/>
    <property type="molecule type" value="Genomic_DNA"/>
</dbReference>
<evidence type="ECO:0000259" key="1">
    <source>
        <dbReference type="Pfam" id="PF01738"/>
    </source>
</evidence>
<keyword evidence="2" id="KW-0614">Plasmid</keyword>
<dbReference type="Pfam" id="PF01738">
    <property type="entry name" value="DLH"/>
    <property type="match status" value="1"/>
</dbReference>
<feature type="domain" description="Dienelactone hydrolase" evidence="1">
    <location>
        <begin position="57"/>
        <end position="223"/>
    </location>
</feature>
<dbReference type="InterPro" id="IPR029058">
    <property type="entry name" value="AB_hydrolase_fold"/>
</dbReference>
<gene>
    <name evidence="2" type="ORF">M0639_32465</name>
</gene>
<evidence type="ECO:0000313" key="3">
    <source>
        <dbReference type="Proteomes" id="UP000831484"/>
    </source>
</evidence>
<protein>
    <submittedName>
        <fullName evidence="2">Dienelactone hydrolase family protein</fullName>
    </submittedName>
</protein>
<organism evidence="2 3">
    <name type="scientific">Rhodococcus qingshengii JCM 15477</name>
    <dbReference type="NCBI Taxonomy" id="1303681"/>
    <lineage>
        <taxon>Bacteria</taxon>
        <taxon>Bacillati</taxon>
        <taxon>Actinomycetota</taxon>
        <taxon>Actinomycetes</taxon>
        <taxon>Mycobacteriales</taxon>
        <taxon>Nocardiaceae</taxon>
        <taxon>Rhodococcus</taxon>
        <taxon>Rhodococcus erythropolis group</taxon>
    </lineage>
</organism>
<dbReference type="InterPro" id="IPR002925">
    <property type="entry name" value="Dienelactn_hydro"/>
</dbReference>
<geneLocation type="plasmid" evidence="2 3">
    <name>pdjl-6-4</name>
</geneLocation>
<sequence length="245" mass="26530">MIPVPRIIPTYAEVVAAGGNWPIAQINLPGIPRGAVILLFDQDGLGEQSVELMNGFAEQGYESLAADMTAVSPDLIDDDRVLEVLRSFVAQLEKRGWREEQIGIVGYGFGGRIALRAAADLDLGAAVSVSPDGVARGTDVRPALVDDARPVTTPWLGMFGADDEAAPIESVRLLAERLTDSSPAYTEVVTYPGVGDDFFRESAEALGHAAMFDSRQRVMEWLNLRVVPRQSPFAEIWSLKEAMSD</sequence>
<dbReference type="GO" id="GO:0016787">
    <property type="term" value="F:hydrolase activity"/>
    <property type="evidence" value="ECO:0007669"/>
    <property type="project" value="UniProtKB-KW"/>
</dbReference>
<evidence type="ECO:0000313" key="2">
    <source>
        <dbReference type="EMBL" id="UPU46461.1"/>
    </source>
</evidence>
<keyword evidence="2" id="KW-0378">Hydrolase</keyword>